<organism evidence="5 6">
    <name type="scientific">Pseudomonas juntendi</name>
    <dbReference type="NCBI Taxonomy" id="2666183"/>
    <lineage>
        <taxon>Bacteria</taxon>
        <taxon>Pseudomonadati</taxon>
        <taxon>Pseudomonadota</taxon>
        <taxon>Gammaproteobacteria</taxon>
        <taxon>Pseudomonadales</taxon>
        <taxon>Pseudomonadaceae</taxon>
        <taxon>Pseudomonas</taxon>
    </lineage>
</organism>
<dbReference type="SMART" id="SM00866">
    <property type="entry name" value="UTRA"/>
    <property type="match status" value="1"/>
</dbReference>
<evidence type="ECO:0000256" key="1">
    <source>
        <dbReference type="ARBA" id="ARBA00023015"/>
    </source>
</evidence>
<keyword evidence="3" id="KW-0804">Transcription</keyword>
<evidence type="ECO:0000256" key="3">
    <source>
        <dbReference type="ARBA" id="ARBA00023163"/>
    </source>
</evidence>
<dbReference type="Pfam" id="PF00392">
    <property type="entry name" value="GntR"/>
    <property type="match status" value="1"/>
</dbReference>
<protein>
    <submittedName>
        <fullName evidence="5">GntR family transcriptional regulator</fullName>
    </submittedName>
</protein>
<feature type="domain" description="HTH gntR-type" evidence="4">
    <location>
        <begin position="34"/>
        <end position="102"/>
    </location>
</feature>
<dbReference type="PANTHER" id="PTHR44846:SF1">
    <property type="entry name" value="MANNOSYL-D-GLYCERATE TRANSPORT_METABOLISM SYSTEM REPRESSOR MNGR-RELATED"/>
    <property type="match status" value="1"/>
</dbReference>
<sequence length="266" mass="29461">MEVIDMRASEQDKDAGAIHALLEQASPVDRTSSLPLWVQIKERLLGVIMDVSVQANARLPSENTLCDLLGVSRPIIRMALDALVTQGLISKVPRQGIFVSQKRQEVDYVSHNKGLFGEIAKGYSVTTKVLLVERANPTEDEVKKLQLPPPADVLRVRRIYYVDGVATAVSTLRLAGHRVPGIEAWIKDSVSVYGIMQERFSLTVTDSERWFEAVMPTREEAELLGITTGQPLIGIESIGRTKDGLPIEYYNTVYSTTKSRLRVTAG</sequence>
<dbReference type="RefSeq" id="WP_182365664.1">
    <property type="nucleotide sequence ID" value="NZ_JACGCU010000007.1"/>
</dbReference>
<keyword evidence="1" id="KW-0805">Transcription regulation</keyword>
<dbReference type="SUPFAM" id="SSF64288">
    <property type="entry name" value="Chorismate lyase-like"/>
    <property type="match status" value="1"/>
</dbReference>
<dbReference type="CDD" id="cd07377">
    <property type="entry name" value="WHTH_GntR"/>
    <property type="match status" value="1"/>
</dbReference>
<dbReference type="Gene3D" id="3.40.1410.10">
    <property type="entry name" value="Chorismate lyase-like"/>
    <property type="match status" value="1"/>
</dbReference>
<dbReference type="GO" id="GO:0003700">
    <property type="term" value="F:DNA-binding transcription factor activity"/>
    <property type="evidence" value="ECO:0007669"/>
    <property type="project" value="InterPro"/>
</dbReference>
<dbReference type="PROSITE" id="PS50949">
    <property type="entry name" value="HTH_GNTR"/>
    <property type="match status" value="1"/>
</dbReference>
<dbReference type="Pfam" id="PF07702">
    <property type="entry name" value="UTRA"/>
    <property type="match status" value="1"/>
</dbReference>
<dbReference type="InterPro" id="IPR028978">
    <property type="entry name" value="Chorismate_lyase_/UTRA_dom_sf"/>
</dbReference>
<gene>
    <name evidence="5" type="ORF">H4C44_06400</name>
</gene>
<evidence type="ECO:0000256" key="2">
    <source>
        <dbReference type="ARBA" id="ARBA00023125"/>
    </source>
</evidence>
<dbReference type="InterPro" id="IPR036390">
    <property type="entry name" value="WH_DNA-bd_sf"/>
</dbReference>
<evidence type="ECO:0000313" key="5">
    <source>
        <dbReference type="EMBL" id="MBA6058801.1"/>
    </source>
</evidence>
<dbReference type="SUPFAM" id="SSF46785">
    <property type="entry name" value="Winged helix' DNA-binding domain"/>
    <property type="match status" value="1"/>
</dbReference>
<dbReference type="SMART" id="SM00345">
    <property type="entry name" value="HTH_GNTR"/>
    <property type="match status" value="1"/>
</dbReference>
<proteinExistence type="predicted"/>
<name>A0A7W2JGW9_9PSED</name>
<dbReference type="AlphaFoldDB" id="A0A7W2JGW9"/>
<dbReference type="InterPro" id="IPR050679">
    <property type="entry name" value="Bact_HTH_transcr_reg"/>
</dbReference>
<dbReference type="Proteomes" id="UP000556620">
    <property type="component" value="Unassembled WGS sequence"/>
</dbReference>
<dbReference type="EMBL" id="JACGCU010000007">
    <property type="protein sequence ID" value="MBA6058801.1"/>
    <property type="molecule type" value="Genomic_DNA"/>
</dbReference>
<dbReference type="InterPro" id="IPR011663">
    <property type="entry name" value="UTRA"/>
</dbReference>
<dbReference type="InterPro" id="IPR000524">
    <property type="entry name" value="Tscrpt_reg_HTH_GntR"/>
</dbReference>
<dbReference type="PANTHER" id="PTHR44846">
    <property type="entry name" value="MANNOSYL-D-GLYCERATE TRANSPORT/METABOLISM SYSTEM REPRESSOR MNGR-RELATED"/>
    <property type="match status" value="1"/>
</dbReference>
<comment type="caution">
    <text evidence="5">The sequence shown here is derived from an EMBL/GenBank/DDBJ whole genome shotgun (WGS) entry which is preliminary data.</text>
</comment>
<accession>A0A7W2JGW9</accession>
<reference evidence="5 6" key="1">
    <citation type="submission" date="2020-07" db="EMBL/GenBank/DDBJ databases">
        <title>Diversity of carbapenemase encoding genes among Pseudomonas putida group clinical isolates in a tertiary Brazilian hospital.</title>
        <authorList>
            <person name="Alberto-Lei F."/>
            <person name="Nodari C.S."/>
            <person name="Streling A.P."/>
            <person name="Paulino J.T."/>
            <person name="Bessa-Neto F.O."/>
            <person name="Cayo R."/>
            <person name="Gales A.C."/>
        </authorList>
    </citation>
    <scope>NUCLEOTIDE SEQUENCE [LARGE SCALE GENOMIC DNA]</scope>
    <source>
        <strain evidence="5 6">14535</strain>
    </source>
</reference>
<evidence type="ECO:0000259" key="4">
    <source>
        <dbReference type="PROSITE" id="PS50949"/>
    </source>
</evidence>
<dbReference type="Gene3D" id="1.10.10.10">
    <property type="entry name" value="Winged helix-like DNA-binding domain superfamily/Winged helix DNA-binding domain"/>
    <property type="match status" value="1"/>
</dbReference>
<dbReference type="PRINTS" id="PR00035">
    <property type="entry name" value="HTHGNTR"/>
</dbReference>
<dbReference type="GO" id="GO:0045892">
    <property type="term" value="P:negative regulation of DNA-templated transcription"/>
    <property type="evidence" value="ECO:0007669"/>
    <property type="project" value="TreeGrafter"/>
</dbReference>
<dbReference type="InterPro" id="IPR036388">
    <property type="entry name" value="WH-like_DNA-bd_sf"/>
</dbReference>
<dbReference type="GO" id="GO:0003677">
    <property type="term" value="F:DNA binding"/>
    <property type="evidence" value="ECO:0007669"/>
    <property type="project" value="UniProtKB-KW"/>
</dbReference>
<keyword evidence="2" id="KW-0238">DNA-binding</keyword>
<evidence type="ECO:0000313" key="6">
    <source>
        <dbReference type="Proteomes" id="UP000556620"/>
    </source>
</evidence>